<keyword evidence="2" id="KW-1133">Transmembrane helix</keyword>
<accession>A0A0N1IAI8</accession>
<protein>
    <recommendedName>
        <fullName evidence="5">Transmembrane protein</fullName>
    </recommendedName>
</protein>
<feature type="region of interest" description="Disordered" evidence="1">
    <location>
        <begin position="209"/>
        <end position="262"/>
    </location>
</feature>
<dbReference type="EMBL" id="LJSK01000003">
    <property type="protein sequence ID" value="KPI90615.1"/>
    <property type="molecule type" value="Genomic_DNA"/>
</dbReference>
<feature type="compositionally biased region" description="Basic and acidic residues" evidence="1">
    <location>
        <begin position="167"/>
        <end position="182"/>
    </location>
</feature>
<evidence type="ECO:0008006" key="5">
    <source>
        <dbReference type="Google" id="ProtNLM"/>
    </source>
</evidence>
<keyword evidence="4" id="KW-1185">Reference proteome</keyword>
<reference evidence="3 4" key="1">
    <citation type="journal article" date="2015" name="PLoS Pathog.">
        <title>Leptomonas seymouri: Adaptations to the Dixenous Life Cycle Analyzed by Genome Sequencing, Transcriptome Profiling and Co-infection with Leishmania donovani.</title>
        <authorList>
            <person name="Kraeva N."/>
            <person name="Butenko A."/>
            <person name="Hlavacova J."/>
            <person name="Kostygov A."/>
            <person name="Myskova J."/>
            <person name="Grybchuk D."/>
            <person name="Lestinova T."/>
            <person name="Votypka J."/>
            <person name="Volf P."/>
            <person name="Opperdoes F."/>
            <person name="Flegontov P."/>
            <person name="Lukes J."/>
            <person name="Yurchenko V."/>
        </authorList>
    </citation>
    <scope>NUCLEOTIDE SEQUENCE [LARGE SCALE GENOMIC DNA]</scope>
    <source>
        <strain evidence="3 4">ATCC 30220</strain>
    </source>
</reference>
<proteinExistence type="predicted"/>
<keyword evidence="2" id="KW-0472">Membrane</keyword>
<feature type="region of interest" description="Disordered" evidence="1">
    <location>
        <begin position="158"/>
        <end position="192"/>
    </location>
</feature>
<evidence type="ECO:0000313" key="4">
    <source>
        <dbReference type="Proteomes" id="UP000038009"/>
    </source>
</evidence>
<comment type="caution">
    <text evidence="3">The sequence shown here is derived from an EMBL/GenBank/DDBJ whole genome shotgun (WGS) entry which is preliminary data.</text>
</comment>
<dbReference type="VEuPathDB" id="TriTrypDB:Lsey_0003_0080"/>
<dbReference type="AlphaFoldDB" id="A0A0N1IAI8"/>
<organism evidence="3 4">
    <name type="scientific">Leptomonas seymouri</name>
    <dbReference type="NCBI Taxonomy" id="5684"/>
    <lineage>
        <taxon>Eukaryota</taxon>
        <taxon>Discoba</taxon>
        <taxon>Euglenozoa</taxon>
        <taxon>Kinetoplastea</taxon>
        <taxon>Metakinetoplastina</taxon>
        <taxon>Trypanosomatida</taxon>
        <taxon>Trypanosomatidae</taxon>
        <taxon>Leishmaniinae</taxon>
        <taxon>Leptomonas</taxon>
    </lineage>
</organism>
<evidence type="ECO:0000313" key="3">
    <source>
        <dbReference type="EMBL" id="KPI90615.1"/>
    </source>
</evidence>
<feature type="compositionally biased region" description="Polar residues" evidence="1">
    <location>
        <begin position="235"/>
        <end position="256"/>
    </location>
</feature>
<gene>
    <name evidence="3" type="ORF">ABL78_0211</name>
</gene>
<sequence>MLSTSLNFLEDSVPTAATSSSTYGAPSSVATVALIVVLAIYVLGFFTVVLAFLRSRRAMSYKKLQETNNADFQEWEDAEHDYAPHLNENLNTLVLPLGGMGRHYQLHVNRSARQSLESFRALSSLLQSSDDNDSCASETNEEKDGVVSFNCSGIMRRRRKANVRSGSDAERPHVTQRQTEKRRGNRHSRVAGTPTIACALRLEQPKLAPADEDDSQASLKCCHTTDSPKERQQHGNRGSLTSSRPSCGISRVTSSEGQREQEEEYFYSPLDVGYSHAVSICGSPLARAFPTVKRSTTAVSASLSSSACAVSALTGTVPESGGKESFARRFSLIDTSVVYDADNEAECDGGRRERASVKDNKPADPTALACGDLLTLTATTLTSSWKPQSPSAETILVDKPVTIRGPSTFM</sequence>
<name>A0A0N1IAI8_LEPSE</name>
<dbReference type="Proteomes" id="UP000038009">
    <property type="component" value="Unassembled WGS sequence"/>
</dbReference>
<evidence type="ECO:0000256" key="2">
    <source>
        <dbReference type="SAM" id="Phobius"/>
    </source>
</evidence>
<feature type="transmembrane region" description="Helical" evidence="2">
    <location>
        <begin position="29"/>
        <end position="53"/>
    </location>
</feature>
<evidence type="ECO:0000256" key="1">
    <source>
        <dbReference type="SAM" id="MobiDB-lite"/>
    </source>
</evidence>
<keyword evidence="2" id="KW-0812">Transmembrane</keyword>